<feature type="compositionally biased region" description="Basic and acidic residues" evidence="1">
    <location>
        <begin position="106"/>
        <end position="116"/>
    </location>
</feature>
<evidence type="ECO:0000313" key="3">
    <source>
        <dbReference type="Proteomes" id="UP000614601"/>
    </source>
</evidence>
<organism evidence="2 3">
    <name type="scientific">Bursaphelenchus okinawaensis</name>
    <dbReference type="NCBI Taxonomy" id="465554"/>
    <lineage>
        <taxon>Eukaryota</taxon>
        <taxon>Metazoa</taxon>
        <taxon>Ecdysozoa</taxon>
        <taxon>Nematoda</taxon>
        <taxon>Chromadorea</taxon>
        <taxon>Rhabditida</taxon>
        <taxon>Tylenchina</taxon>
        <taxon>Tylenchomorpha</taxon>
        <taxon>Aphelenchoidea</taxon>
        <taxon>Aphelenchoididae</taxon>
        <taxon>Bursaphelenchus</taxon>
    </lineage>
</organism>
<proteinExistence type="predicted"/>
<dbReference type="Proteomes" id="UP000783686">
    <property type="component" value="Unassembled WGS sequence"/>
</dbReference>
<feature type="compositionally biased region" description="Basic and acidic residues" evidence="1">
    <location>
        <begin position="174"/>
        <end position="190"/>
    </location>
</feature>
<evidence type="ECO:0000313" key="2">
    <source>
        <dbReference type="EMBL" id="CAD5215332.1"/>
    </source>
</evidence>
<feature type="compositionally biased region" description="Basic and acidic residues" evidence="1">
    <location>
        <begin position="1"/>
        <end position="12"/>
    </location>
</feature>
<evidence type="ECO:0000256" key="1">
    <source>
        <dbReference type="SAM" id="MobiDB-lite"/>
    </source>
</evidence>
<sequence length="635" mass="71698">MTSENVRKDGSKKWSQLTSDEEKASYIVGALKDIFGPFSQFNGKRTEGVVLCELPEYSFYEKFPNDNENGNMLKEVEQMIQEMTDIPPLIERVELLKPTQNGKLKVPSEVKDEKRKQNSAPEKVENGNISVDGIFGVMCVDRPLSPLLTSAPVVPVTTLKSPKAERSLISGKQMVKEKVSMKQNTEEKIPKINVQENEAKDTKPSTTKEKDNGKTTSKGDKVKRSVEVDKNKDTRSSSRNSSPPKKVPKLARENSESSKKPNEKSKDTIDRSKKSERDRESKHKESSEKKSSSKDENASNATEKAKKKDKSPEKQLVDKKSYKVESRVGSERNVATPDIRPSSRLNSNKPNFRTIKPPSFALGEYEGYDFQGPSRSELPDQCVFMNRKKVPSHQELLSSVRQFIRGIPPSNISLGCMTRSLYSVGLLLYSLSPSHTTTESDLRQALILLRSVSDKLFNNHSVLPKNRHIVRGLLCLSEALVCTRIHQEHHAAARNRRMFLRKYEDELRPDRDVEDGEILESDFLNSLVVNDSKETLKEIKSDTVQVPKLLYKLIIDENSYARIAEQAMLASVTARNELEVQEPGLLRRLREMRFDLEGSASSLGDAIFTVSFWMQRGSQATRFKPKSDSSSLKPT</sequence>
<feature type="compositionally biased region" description="Basic and acidic residues" evidence="1">
    <location>
        <begin position="197"/>
        <end position="236"/>
    </location>
</feature>
<reference evidence="2" key="1">
    <citation type="submission" date="2020-09" db="EMBL/GenBank/DDBJ databases">
        <authorList>
            <person name="Kikuchi T."/>
        </authorList>
    </citation>
    <scope>NUCLEOTIDE SEQUENCE</scope>
    <source>
        <strain evidence="2">SH1</strain>
    </source>
</reference>
<protein>
    <submittedName>
        <fullName evidence="2">Uncharacterized protein</fullName>
    </submittedName>
</protein>
<accession>A0A811KIJ9</accession>
<feature type="region of interest" description="Disordered" evidence="1">
    <location>
        <begin position="1"/>
        <end position="21"/>
    </location>
</feature>
<name>A0A811KIJ9_9BILA</name>
<dbReference type="Proteomes" id="UP000614601">
    <property type="component" value="Unassembled WGS sequence"/>
</dbReference>
<dbReference type="OrthoDB" id="10481899at2759"/>
<dbReference type="EMBL" id="CAJFDH010000003">
    <property type="protein sequence ID" value="CAD5215332.1"/>
    <property type="molecule type" value="Genomic_DNA"/>
</dbReference>
<feature type="region of interest" description="Disordered" evidence="1">
    <location>
        <begin position="161"/>
        <end position="358"/>
    </location>
</feature>
<dbReference type="EMBL" id="CAJFCW020000003">
    <property type="protein sequence ID" value="CAG9103878.1"/>
    <property type="molecule type" value="Genomic_DNA"/>
</dbReference>
<feature type="compositionally biased region" description="Basic and acidic residues" evidence="1">
    <location>
        <begin position="250"/>
        <end position="330"/>
    </location>
</feature>
<gene>
    <name evidence="2" type="ORF">BOKJ2_LOCUS6040</name>
</gene>
<feature type="region of interest" description="Disordered" evidence="1">
    <location>
        <begin position="104"/>
        <end position="125"/>
    </location>
</feature>
<dbReference type="AlphaFoldDB" id="A0A811KIJ9"/>
<keyword evidence="3" id="KW-1185">Reference proteome</keyword>
<comment type="caution">
    <text evidence="2">The sequence shown here is derived from an EMBL/GenBank/DDBJ whole genome shotgun (WGS) entry which is preliminary data.</text>
</comment>